<keyword evidence="1" id="KW-0732">Signal</keyword>
<feature type="chain" id="PRO_5012372560" evidence="1">
    <location>
        <begin position="20"/>
        <end position="89"/>
    </location>
</feature>
<reference evidence="2 3" key="2">
    <citation type="submission" date="2016-08" db="EMBL/GenBank/DDBJ databases">
        <title>Pervasive Adenine N6-methylation of Active Genes in Fungi.</title>
        <authorList>
            <consortium name="DOE Joint Genome Institute"/>
            <person name="Mondo S.J."/>
            <person name="Dannebaum R.O."/>
            <person name="Kuo R.C."/>
            <person name="Labutti K."/>
            <person name="Haridas S."/>
            <person name="Kuo A."/>
            <person name="Salamov A."/>
            <person name="Ahrendt S.R."/>
            <person name="Lipzen A."/>
            <person name="Sullivan W."/>
            <person name="Andreopoulos W.B."/>
            <person name="Clum A."/>
            <person name="Lindquist E."/>
            <person name="Daum C."/>
            <person name="Ramamoorthy G.K."/>
            <person name="Gryganskyi A."/>
            <person name="Culley D."/>
            <person name="Magnuson J.K."/>
            <person name="James T.Y."/>
            <person name="O'Malley M.A."/>
            <person name="Stajich J.E."/>
            <person name="Spatafora J.W."/>
            <person name="Visel A."/>
            <person name="Grigoriev I.V."/>
        </authorList>
    </citation>
    <scope>NUCLEOTIDE SEQUENCE [LARGE SCALE GENOMIC DNA]</scope>
    <source>
        <strain evidence="3">finn</strain>
    </source>
</reference>
<evidence type="ECO:0000313" key="2">
    <source>
        <dbReference type="EMBL" id="ORX50774.1"/>
    </source>
</evidence>
<evidence type="ECO:0000313" key="3">
    <source>
        <dbReference type="Proteomes" id="UP000193719"/>
    </source>
</evidence>
<dbReference type="AlphaFoldDB" id="A0A1Y1VA95"/>
<organism evidence="2 3">
    <name type="scientific">Piromyces finnis</name>
    <dbReference type="NCBI Taxonomy" id="1754191"/>
    <lineage>
        <taxon>Eukaryota</taxon>
        <taxon>Fungi</taxon>
        <taxon>Fungi incertae sedis</taxon>
        <taxon>Chytridiomycota</taxon>
        <taxon>Chytridiomycota incertae sedis</taxon>
        <taxon>Neocallimastigomycetes</taxon>
        <taxon>Neocallimastigales</taxon>
        <taxon>Neocallimastigaceae</taxon>
        <taxon>Piromyces</taxon>
    </lineage>
</organism>
<dbReference type="Proteomes" id="UP000193719">
    <property type="component" value="Unassembled WGS sequence"/>
</dbReference>
<comment type="caution">
    <text evidence="2">The sequence shown here is derived from an EMBL/GenBank/DDBJ whole genome shotgun (WGS) entry which is preliminary data.</text>
</comment>
<sequence>MKFLKGLPLLQFLFQLVVKGIINTPFPHSDLNFYFLININNQFNNLINIHIINLIKFNLNKIFNKIFNMKIFQNYNKHNFNLNIQNFDL</sequence>
<accession>A0A1Y1VA95</accession>
<reference evidence="2 3" key="1">
    <citation type="submission" date="2016-08" db="EMBL/GenBank/DDBJ databases">
        <title>Genomes of anaerobic fungi encode conserved fungal cellulosomes for biomass hydrolysis.</title>
        <authorList>
            <consortium name="DOE Joint Genome Institute"/>
            <person name="Haitjema C.H."/>
            <person name="Gilmore S.P."/>
            <person name="Henske J.K."/>
            <person name="Solomon K.V."/>
            <person name="De Groot R."/>
            <person name="Kuo A."/>
            <person name="Mondo S.J."/>
            <person name="Salamov A.A."/>
            <person name="Labutti K."/>
            <person name="Zhao Z."/>
            <person name="Chiniquy J."/>
            <person name="Barry K."/>
            <person name="Brewer H.M."/>
            <person name="Purvine S.O."/>
            <person name="Wright A.T."/>
            <person name="Boxma B."/>
            <person name="Van Alen T."/>
            <person name="Hackstein J.H."/>
            <person name="Baker S.E."/>
            <person name="Grigoriev I.V."/>
            <person name="O'Malley M.A."/>
        </authorList>
    </citation>
    <scope>NUCLEOTIDE SEQUENCE [LARGE SCALE GENOMIC DNA]</scope>
    <source>
        <strain evidence="3">finn</strain>
    </source>
</reference>
<keyword evidence="3" id="KW-1185">Reference proteome</keyword>
<dbReference type="EMBL" id="MCFH01000020">
    <property type="protein sequence ID" value="ORX50774.1"/>
    <property type="molecule type" value="Genomic_DNA"/>
</dbReference>
<feature type="signal peptide" evidence="1">
    <location>
        <begin position="1"/>
        <end position="19"/>
    </location>
</feature>
<proteinExistence type="predicted"/>
<gene>
    <name evidence="2" type="ORF">BCR36DRAFT_583353</name>
</gene>
<name>A0A1Y1VA95_9FUNG</name>
<protein>
    <submittedName>
        <fullName evidence="2">Uncharacterized protein</fullName>
    </submittedName>
</protein>
<evidence type="ECO:0000256" key="1">
    <source>
        <dbReference type="SAM" id="SignalP"/>
    </source>
</evidence>